<comment type="caution">
    <text evidence="2">The sequence shown here is derived from an EMBL/GenBank/DDBJ whole genome shotgun (WGS) entry which is preliminary data.</text>
</comment>
<organism evidence="2 3">
    <name type="scientific">Nephila pilipes</name>
    <name type="common">Giant wood spider</name>
    <name type="synonym">Nephila maculata</name>
    <dbReference type="NCBI Taxonomy" id="299642"/>
    <lineage>
        <taxon>Eukaryota</taxon>
        <taxon>Metazoa</taxon>
        <taxon>Ecdysozoa</taxon>
        <taxon>Arthropoda</taxon>
        <taxon>Chelicerata</taxon>
        <taxon>Arachnida</taxon>
        <taxon>Araneae</taxon>
        <taxon>Araneomorphae</taxon>
        <taxon>Entelegynae</taxon>
        <taxon>Araneoidea</taxon>
        <taxon>Nephilidae</taxon>
        <taxon>Nephila</taxon>
    </lineage>
</organism>
<dbReference type="CDD" id="cd22407">
    <property type="entry name" value="KH-I_Vigilin_rpt3"/>
    <property type="match status" value="1"/>
</dbReference>
<dbReference type="SUPFAM" id="SSF54791">
    <property type="entry name" value="Eukaryotic type KH-domain (KH-domain type I)"/>
    <property type="match status" value="1"/>
</dbReference>
<dbReference type="EMBL" id="BMAW01022871">
    <property type="protein sequence ID" value="GFT79991.1"/>
    <property type="molecule type" value="Genomic_DNA"/>
</dbReference>
<feature type="domain" description="K Homology" evidence="1">
    <location>
        <begin position="5"/>
        <end position="73"/>
    </location>
</feature>
<dbReference type="InterPro" id="IPR004087">
    <property type="entry name" value="KH_dom"/>
</dbReference>
<proteinExistence type="predicted"/>
<keyword evidence="3" id="KW-1185">Reference proteome</keyword>
<accession>A0A8X6PNE7</accession>
<evidence type="ECO:0000313" key="3">
    <source>
        <dbReference type="Proteomes" id="UP000887013"/>
    </source>
</evidence>
<dbReference type="Proteomes" id="UP000887013">
    <property type="component" value="Unassembled WGS sequence"/>
</dbReference>
<dbReference type="AlphaFoldDB" id="A0A8X6PNE7"/>
<evidence type="ECO:0000313" key="2">
    <source>
        <dbReference type="EMBL" id="GFT79991.1"/>
    </source>
</evidence>
<dbReference type="SMART" id="SM00322">
    <property type="entry name" value="KH"/>
    <property type="match status" value="1"/>
</dbReference>
<dbReference type="Pfam" id="PF00013">
    <property type="entry name" value="KH_1"/>
    <property type="match status" value="1"/>
</dbReference>
<dbReference type="GO" id="GO:0003723">
    <property type="term" value="F:RNA binding"/>
    <property type="evidence" value="ECO:0007669"/>
    <property type="project" value="InterPro"/>
</dbReference>
<sequence>MNKVSWPFERLLMSKMYHPFIFGPFNETNNQIMEETKATTNIPSASVLKDELTLAGEKEAVAKAKARIQNIHEERKRNC</sequence>
<dbReference type="GO" id="GO:0010468">
    <property type="term" value="P:regulation of gene expression"/>
    <property type="evidence" value="ECO:0007669"/>
    <property type="project" value="UniProtKB-ARBA"/>
</dbReference>
<protein>
    <submittedName>
        <fullName evidence="2">Vigilin</fullName>
    </submittedName>
</protein>
<dbReference type="Gene3D" id="3.30.1370.10">
    <property type="entry name" value="K Homology domain, type 1"/>
    <property type="match status" value="1"/>
</dbReference>
<reference evidence="2" key="1">
    <citation type="submission" date="2020-08" db="EMBL/GenBank/DDBJ databases">
        <title>Multicomponent nature underlies the extraordinary mechanical properties of spider dragline silk.</title>
        <authorList>
            <person name="Kono N."/>
            <person name="Nakamura H."/>
            <person name="Mori M."/>
            <person name="Yoshida Y."/>
            <person name="Ohtoshi R."/>
            <person name="Malay A.D."/>
            <person name="Moran D.A.P."/>
            <person name="Tomita M."/>
            <person name="Numata K."/>
            <person name="Arakawa K."/>
        </authorList>
    </citation>
    <scope>NUCLEOTIDE SEQUENCE</scope>
</reference>
<evidence type="ECO:0000259" key="1">
    <source>
        <dbReference type="SMART" id="SM00322"/>
    </source>
</evidence>
<gene>
    <name evidence="2" type="primary">Hdlbp_3</name>
    <name evidence="2" type="ORF">NPIL_649491</name>
</gene>
<dbReference type="InterPro" id="IPR036612">
    <property type="entry name" value="KH_dom_type_1_sf"/>
</dbReference>
<dbReference type="InterPro" id="IPR004088">
    <property type="entry name" value="KH_dom_type_1"/>
</dbReference>
<dbReference type="OrthoDB" id="10027144at2759"/>
<name>A0A8X6PNE7_NEPPI</name>